<evidence type="ECO:0000313" key="1">
    <source>
        <dbReference type="EMBL" id="MYR31038.1"/>
    </source>
</evidence>
<dbReference type="Proteomes" id="UP000467124">
    <property type="component" value="Unassembled WGS sequence"/>
</dbReference>
<reference evidence="1 2" key="1">
    <citation type="journal article" date="2019" name="Nat. Commun.">
        <title>The antimicrobial potential of Streptomyces from insect microbiomes.</title>
        <authorList>
            <person name="Chevrette M.G."/>
            <person name="Carlson C.M."/>
            <person name="Ortega H.E."/>
            <person name="Thomas C."/>
            <person name="Ananiev G.E."/>
            <person name="Barns K.J."/>
            <person name="Book A.J."/>
            <person name="Cagnazzo J."/>
            <person name="Carlos C."/>
            <person name="Flanigan W."/>
            <person name="Grubbs K.J."/>
            <person name="Horn H.A."/>
            <person name="Hoffmann F.M."/>
            <person name="Klassen J.L."/>
            <person name="Knack J.J."/>
            <person name="Lewin G.R."/>
            <person name="McDonald B.R."/>
            <person name="Muller L."/>
            <person name="Melo W.G.P."/>
            <person name="Pinto-Tomas A.A."/>
            <person name="Schmitz A."/>
            <person name="Wendt-Pienkowski E."/>
            <person name="Wildman S."/>
            <person name="Zhao M."/>
            <person name="Zhang F."/>
            <person name="Bugni T.S."/>
            <person name="Andes D.R."/>
            <person name="Pupo M.T."/>
            <person name="Currie C.R."/>
        </authorList>
    </citation>
    <scope>NUCLEOTIDE SEQUENCE [LARGE SCALE GENOMIC DNA]</scope>
    <source>
        <strain evidence="1 2">SID5840</strain>
    </source>
</reference>
<protein>
    <submittedName>
        <fullName evidence="1">Uncharacterized protein</fullName>
    </submittedName>
</protein>
<name>A0A7K2IM23_9ACTN</name>
<gene>
    <name evidence="1" type="ORF">GTW20_01805</name>
</gene>
<comment type="caution">
    <text evidence="1">The sequence shown here is derived from an EMBL/GenBank/DDBJ whole genome shotgun (WGS) entry which is preliminary data.</text>
</comment>
<organism evidence="1 2">
    <name type="scientific">Nocardiopsis alba</name>
    <dbReference type="NCBI Taxonomy" id="53437"/>
    <lineage>
        <taxon>Bacteria</taxon>
        <taxon>Bacillati</taxon>
        <taxon>Actinomycetota</taxon>
        <taxon>Actinomycetes</taxon>
        <taxon>Streptosporangiales</taxon>
        <taxon>Nocardiopsidaceae</taxon>
        <taxon>Nocardiopsis</taxon>
    </lineage>
</organism>
<dbReference type="SUPFAM" id="SSF50993">
    <property type="entry name" value="Peptidase/esterase 'gauge' domain"/>
    <property type="match status" value="1"/>
</dbReference>
<dbReference type="RefSeq" id="WP_161110106.1">
    <property type="nucleotide sequence ID" value="NZ_WWHY01000001.1"/>
</dbReference>
<accession>A0A7K2IM23</accession>
<dbReference type="AlphaFoldDB" id="A0A7K2IM23"/>
<proteinExistence type="predicted"/>
<dbReference type="EMBL" id="WWHY01000001">
    <property type="protein sequence ID" value="MYR31038.1"/>
    <property type="molecule type" value="Genomic_DNA"/>
</dbReference>
<sequence length="396" mass="43598">MPSLALSPLSALYRTTAALLTAIVLTTVGCSSNGPAPDPAPDADEPRRFGGEEGILLATFHNNGTNVRTGPRDVHIKIADLETGRTLRTVHAGEILLQVYEDGGPENPRDRLTFSHDLSHVAYLRSNGTDSPLLIYRIDGPETEAELVRTIEAPVNTLSDELYLDRPTFHPERDELWYSVTGGPDSTTDTLVHSVPLDSDDEPVEEVSLEFSGWRPDPAGEPVRDRAERRESIVDGYDTTSMFHHGEKGTEALRSVRYFDHRPFYGGSVGIYEYSLFHPFEDGKRVLAGGGYEFPWSTAPEEGEWGMLVVLTVEDGEVVEHETVVERREGLPGQVTSMHVLPGEERAVVAFGTLMTSDHPGRYFLVDLNDPENSRELAEVEDPAMPSTSIMGLVEG</sequence>
<evidence type="ECO:0000313" key="2">
    <source>
        <dbReference type="Proteomes" id="UP000467124"/>
    </source>
</evidence>